<dbReference type="OrthoDB" id="5915502at2759"/>
<dbReference type="PANTHER" id="PTHR38640">
    <property type="entry name" value="GEO09659P1"/>
    <property type="match status" value="1"/>
</dbReference>
<keyword evidence="1" id="KW-1133">Transmembrane helix</keyword>
<dbReference type="AlphaFoldDB" id="A0A9P1INR1"/>
<keyword evidence="1" id="KW-0812">Transmembrane</keyword>
<feature type="transmembrane region" description="Helical" evidence="1">
    <location>
        <begin position="192"/>
        <end position="212"/>
    </location>
</feature>
<reference evidence="2" key="1">
    <citation type="submission" date="2022-11" db="EMBL/GenBank/DDBJ databases">
        <authorList>
            <person name="Kikuchi T."/>
        </authorList>
    </citation>
    <scope>NUCLEOTIDE SEQUENCE</scope>
    <source>
        <strain evidence="2">PS1010</strain>
    </source>
</reference>
<evidence type="ECO:0000256" key="1">
    <source>
        <dbReference type="SAM" id="Phobius"/>
    </source>
</evidence>
<accession>A0A9P1INR1</accession>
<organism evidence="2 3">
    <name type="scientific">Caenorhabditis angaria</name>
    <dbReference type="NCBI Taxonomy" id="860376"/>
    <lineage>
        <taxon>Eukaryota</taxon>
        <taxon>Metazoa</taxon>
        <taxon>Ecdysozoa</taxon>
        <taxon>Nematoda</taxon>
        <taxon>Chromadorea</taxon>
        <taxon>Rhabditida</taxon>
        <taxon>Rhabditina</taxon>
        <taxon>Rhabditomorpha</taxon>
        <taxon>Rhabditoidea</taxon>
        <taxon>Rhabditidae</taxon>
        <taxon>Peloderinae</taxon>
        <taxon>Caenorhabditis</taxon>
    </lineage>
</organism>
<keyword evidence="1" id="KW-0472">Membrane</keyword>
<dbReference type="EMBL" id="CANHGI010000004">
    <property type="protein sequence ID" value="CAI5449148.1"/>
    <property type="molecule type" value="Genomic_DNA"/>
</dbReference>
<comment type="caution">
    <text evidence="2">The sequence shown here is derived from an EMBL/GenBank/DDBJ whole genome shotgun (WGS) entry which is preliminary data.</text>
</comment>
<name>A0A9P1INR1_9PELO</name>
<proteinExistence type="predicted"/>
<dbReference type="PANTHER" id="PTHR38640:SF1">
    <property type="entry name" value="GEO09659P1"/>
    <property type="match status" value="1"/>
</dbReference>
<protein>
    <submittedName>
        <fullName evidence="2">Uncharacterized protein</fullName>
    </submittedName>
</protein>
<keyword evidence="3" id="KW-1185">Reference proteome</keyword>
<evidence type="ECO:0000313" key="3">
    <source>
        <dbReference type="Proteomes" id="UP001152747"/>
    </source>
</evidence>
<evidence type="ECO:0000313" key="2">
    <source>
        <dbReference type="EMBL" id="CAI5449148.1"/>
    </source>
</evidence>
<feature type="transmembrane region" description="Helical" evidence="1">
    <location>
        <begin position="258"/>
        <end position="278"/>
    </location>
</feature>
<gene>
    <name evidence="2" type="ORF">CAMP_LOCUS11785</name>
</gene>
<sequence>MANENEELSDLEKVRVKKCVKGFDELEKTVIEERLRLEEEMSHLDPEDIRKLFQRKNGTIQYSDDLSEYYKKLWSINLDVMYQQFSEFIENVMESSNKELMETDDELLNSLATGIEDAGRISVGETCSTIHNSDFNTKWRFGIDWLKWFPPLTFHTFLSHYLPVSGAVSHTLYTIHLFSPNIISRLFSTRDFAVSNTILFNANVGLGFYVYFKKHLHCVNPWERVEFSILTSTIFNFISFPAAVLFKSIFPAKSQTWLKTLFATSFSIYLLSGAYRYMGLFDSKNSRSFISTEAMYSDTGKFDSLEVSHLQLTDISDQVIC</sequence>
<dbReference type="Proteomes" id="UP001152747">
    <property type="component" value="Unassembled WGS sequence"/>
</dbReference>
<feature type="transmembrane region" description="Helical" evidence="1">
    <location>
        <begin position="227"/>
        <end position="246"/>
    </location>
</feature>